<organism evidence="1 2">
    <name type="scientific">Phytophthora nicotianae (strain INRA-310)</name>
    <name type="common">Phytophthora parasitica</name>
    <dbReference type="NCBI Taxonomy" id="761204"/>
    <lineage>
        <taxon>Eukaryota</taxon>
        <taxon>Sar</taxon>
        <taxon>Stramenopiles</taxon>
        <taxon>Oomycota</taxon>
        <taxon>Peronosporomycetes</taxon>
        <taxon>Peronosporales</taxon>
        <taxon>Peronosporaceae</taxon>
        <taxon>Phytophthora</taxon>
    </lineage>
</organism>
<name>W2R967_PHYN3</name>
<protein>
    <recommendedName>
        <fullName evidence="3">HTH psq-type domain-containing protein</fullName>
    </recommendedName>
</protein>
<sequence length="73" mass="8392">MLRKKQHVGNLTYEQKKRICTWKRDTTSLTQGQLAARAKRELAKNKAPAQGIISAIFARKDVYLYAKEEDLQA</sequence>
<proteinExistence type="predicted"/>
<dbReference type="AlphaFoldDB" id="W2R967"/>
<dbReference type="EMBL" id="KI669563">
    <property type="protein sequence ID" value="ETN21075.1"/>
    <property type="molecule type" value="Genomic_DNA"/>
</dbReference>
<evidence type="ECO:0000313" key="1">
    <source>
        <dbReference type="EMBL" id="ETN21075.1"/>
    </source>
</evidence>
<evidence type="ECO:0000313" key="2">
    <source>
        <dbReference type="Proteomes" id="UP000018817"/>
    </source>
</evidence>
<gene>
    <name evidence="1" type="ORF">PPTG_21048</name>
</gene>
<accession>W2R967</accession>
<dbReference type="GeneID" id="20189647"/>
<dbReference type="RefSeq" id="XP_008893748.1">
    <property type="nucleotide sequence ID" value="XM_008895500.1"/>
</dbReference>
<reference evidence="1 2" key="2">
    <citation type="submission" date="2013-11" db="EMBL/GenBank/DDBJ databases">
        <title>The Genome Sequence of Phytophthora parasitica INRA-310.</title>
        <authorList>
            <consortium name="The Broad Institute Genomics Platform"/>
            <person name="Russ C."/>
            <person name="Tyler B."/>
            <person name="Panabieres F."/>
            <person name="Shan W."/>
            <person name="Tripathy S."/>
            <person name="Grunwald N."/>
            <person name="Machado M."/>
            <person name="Johnson C.S."/>
            <person name="Arredondo F."/>
            <person name="Hong C."/>
            <person name="Coffey M."/>
            <person name="Young S.K."/>
            <person name="Zeng Q."/>
            <person name="Gargeya S."/>
            <person name="Fitzgerald M."/>
            <person name="Abouelleil A."/>
            <person name="Alvarado L."/>
            <person name="Chapman S.B."/>
            <person name="Gainer-Dewar J."/>
            <person name="Goldberg J."/>
            <person name="Griggs A."/>
            <person name="Gujja S."/>
            <person name="Hansen M."/>
            <person name="Howarth C."/>
            <person name="Imamovic A."/>
            <person name="Ireland A."/>
            <person name="Larimer J."/>
            <person name="McCowan C."/>
            <person name="Murphy C."/>
            <person name="Pearson M."/>
            <person name="Poon T.W."/>
            <person name="Priest M."/>
            <person name="Roberts A."/>
            <person name="Saif S."/>
            <person name="Shea T."/>
            <person name="Sykes S."/>
            <person name="Wortman J."/>
            <person name="Nusbaum C."/>
            <person name="Birren B."/>
        </authorList>
    </citation>
    <scope>NUCLEOTIDE SEQUENCE [LARGE SCALE GENOMIC DNA]</scope>
    <source>
        <strain evidence="1 2">INRA-310</strain>
    </source>
</reference>
<dbReference type="OrthoDB" id="125347at2759"/>
<dbReference type="Proteomes" id="UP000018817">
    <property type="component" value="Unassembled WGS sequence"/>
</dbReference>
<reference evidence="2" key="1">
    <citation type="submission" date="2011-12" db="EMBL/GenBank/DDBJ databases">
        <authorList>
            <consortium name="The Broad Institute Genome Sequencing Platform"/>
            <person name="Russ C."/>
            <person name="Tyler B."/>
            <person name="Panabieres F."/>
            <person name="Shan W."/>
            <person name="Tripathy S."/>
            <person name="Grunwald N."/>
            <person name="Machado M."/>
            <person name="Young S.K."/>
            <person name="Zeng Q."/>
            <person name="Gargeya S."/>
            <person name="Fitzgerald M."/>
            <person name="Haas B."/>
            <person name="Abouelleil A."/>
            <person name="Alvarado L."/>
            <person name="Arachchi H.M."/>
            <person name="Berlin A."/>
            <person name="Chapman S.B."/>
            <person name="Gearin G."/>
            <person name="Goldberg J."/>
            <person name="Griggs A."/>
            <person name="Gujja S."/>
            <person name="Hansen M."/>
            <person name="Heiman D."/>
            <person name="Howarth C."/>
            <person name="Larimer J."/>
            <person name="Lui A."/>
            <person name="MacDonald P.J.P."/>
            <person name="McCowen C."/>
            <person name="Montmayeur A."/>
            <person name="Murphy C."/>
            <person name="Neiman D."/>
            <person name="Pearson M."/>
            <person name="Priest M."/>
            <person name="Roberts A."/>
            <person name="Saif S."/>
            <person name="Shea T."/>
            <person name="Sisk P."/>
            <person name="Stolte C."/>
            <person name="Sykes S."/>
            <person name="Wortman J."/>
            <person name="Nusbaum C."/>
            <person name="Birren B."/>
        </authorList>
    </citation>
    <scope>NUCLEOTIDE SEQUENCE [LARGE SCALE GENOMIC DNA]</scope>
    <source>
        <strain evidence="2">INRA-310</strain>
    </source>
</reference>
<dbReference type="VEuPathDB" id="FungiDB:PPTG_21048"/>
<evidence type="ECO:0008006" key="3">
    <source>
        <dbReference type="Google" id="ProtNLM"/>
    </source>
</evidence>